<dbReference type="InterPro" id="IPR032710">
    <property type="entry name" value="NTF2-like_dom_sf"/>
</dbReference>
<evidence type="ECO:0000313" key="2">
    <source>
        <dbReference type="EMBL" id="ASJ55778.1"/>
    </source>
</evidence>
<sequence>MTDGTTKLSHEAEEVVKNFLLFMLEKDMDQWIELWDDNAVFEFPYAPQNYPSKIEGKPAIYNYIKDFPQKIDLFKFSVPHIHHAEASNHVIVEFECEGQVIATGLPYNQKYVSVIQIKDKKIIHYKDYWNPLVAIEAFGGSMESFLNRDHQFGN</sequence>
<gene>
    <name evidence="2" type="ORF">BP422_20810</name>
</gene>
<proteinExistence type="predicted"/>
<protein>
    <recommendedName>
        <fullName evidence="1">SnoaL-like domain-containing protein</fullName>
    </recommendedName>
</protein>
<name>A0A220MKV9_9BACL</name>
<accession>A0A220MKV9</accession>
<dbReference type="Gene3D" id="3.10.450.50">
    <property type="match status" value="1"/>
</dbReference>
<dbReference type="InterPro" id="IPR037401">
    <property type="entry name" value="SnoaL-like"/>
</dbReference>
<evidence type="ECO:0000313" key="3">
    <source>
        <dbReference type="Proteomes" id="UP000197781"/>
    </source>
</evidence>
<dbReference type="KEGG" id="bfm:BP422_20810"/>
<dbReference type="Pfam" id="PF12680">
    <property type="entry name" value="SnoaL_2"/>
    <property type="match status" value="1"/>
</dbReference>
<dbReference type="SUPFAM" id="SSF54427">
    <property type="entry name" value="NTF2-like"/>
    <property type="match status" value="1"/>
</dbReference>
<reference evidence="2 3" key="1">
    <citation type="submission" date="2016-11" db="EMBL/GenBank/DDBJ databases">
        <authorList>
            <person name="Jaros S."/>
            <person name="Januszkiewicz K."/>
            <person name="Wedrychowicz H."/>
        </authorList>
    </citation>
    <scope>NUCLEOTIDE SEQUENCE [LARGE SCALE GENOMIC DNA]</scope>
    <source>
        <strain evidence="2 3">NF2</strain>
    </source>
</reference>
<feature type="domain" description="SnoaL-like" evidence="1">
    <location>
        <begin position="20"/>
        <end position="124"/>
    </location>
</feature>
<organism evidence="2 3">
    <name type="scientific">Brevibacillus formosus</name>
    <dbReference type="NCBI Taxonomy" id="54913"/>
    <lineage>
        <taxon>Bacteria</taxon>
        <taxon>Bacillati</taxon>
        <taxon>Bacillota</taxon>
        <taxon>Bacilli</taxon>
        <taxon>Bacillales</taxon>
        <taxon>Paenibacillaceae</taxon>
        <taxon>Brevibacillus</taxon>
    </lineage>
</organism>
<evidence type="ECO:0000259" key="1">
    <source>
        <dbReference type="Pfam" id="PF12680"/>
    </source>
</evidence>
<dbReference type="RefSeq" id="WP_088909407.1">
    <property type="nucleotide sequence ID" value="NZ_CP018145.1"/>
</dbReference>
<dbReference type="EMBL" id="CP018145">
    <property type="protein sequence ID" value="ASJ55778.1"/>
    <property type="molecule type" value="Genomic_DNA"/>
</dbReference>
<dbReference type="AlphaFoldDB" id="A0A220MKV9"/>
<dbReference type="Proteomes" id="UP000197781">
    <property type="component" value="Chromosome"/>
</dbReference>